<name>A0A6A6KYT2_HEVBR</name>
<accession>A0A6A6KYT2</accession>
<keyword evidence="1" id="KW-0472">Membrane</keyword>
<evidence type="ECO:0000256" key="1">
    <source>
        <dbReference type="SAM" id="Phobius"/>
    </source>
</evidence>
<evidence type="ECO:0000313" key="2">
    <source>
        <dbReference type="EMBL" id="KAF2293275.1"/>
    </source>
</evidence>
<gene>
    <name evidence="2" type="ORF">GH714_040649</name>
</gene>
<comment type="caution">
    <text evidence="2">The sequence shown here is derived from an EMBL/GenBank/DDBJ whole genome shotgun (WGS) entry which is preliminary data.</text>
</comment>
<organism evidence="2 3">
    <name type="scientific">Hevea brasiliensis</name>
    <name type="common">Para rubber tree</name>
    <name type="synonym">Siphonia brasiliensis</name>
    <dbReference type="NCBI Taxonomy" id="3981"/>
    <lineage>
        <taxon>Eukaryota</taxon>
        <taxon>Viridiplantae</taxon>
        <taxon>Streptophyta</taxon>
        <taxon>Embryophyta</taxon>
        <taxon>Tracheophyta</taxon>
        <taxon>Spermatophyta</taxon>
        <taxon>Magnoliopsida</taxon>
        <taxon>eudicotyledons</taxon>
        <taxon>Gunneridae</taxon>
        <taxon>Pentapetalae</taxon>
        <taxon>rosids</taxon>
        <taxon>fabids</taxon>
        <taxon>Malpighiales</taxon>
        <taxon>Euphorbiaceae</taxon>
        <taxon>Crotonoideae</taxon>
        <taxon>Micrandreae</taxon>
        <taxon>Hevea</taxon>
    </lineage>
</organism>
<keyword evidence="1" id="KW-0812">Transmembrane</keyword>
<reference evidence="2 3" key="1">
    <citation type="journal article" date="2020" name="Mol. Plant">
        <title>The Chromosome-Based Rubber Tree Genome Provides New Insights into Spurge Genome Evolution and Rubber Biosynthesis.</title>
        <authorList>
            <person name="Liu J."/>
            <person name="Shi C."/>
            <person name="Shi C.C."/>
            <person name="Li W."/>
            <person name="Zhang Q.J."/>
            <person name="Zhang Y."/>
            <person name="Li K."/>
            <person name="Lu H.F."/>
            <person name="Shi C."/>
            <person name="Zhu S.T."/>
            <person name="Xiao Z.Y."/>
            <person name="Nan H."/>
            <person name="Yue Y."/>
            <person name="Zhu X.G."/>
            <person name="Wu Y."/>
            <person name="Hong X.N."/>
            <person name="Fan G.Y."/>
            <person name="Tong Y."/>
            <person name="Zhang D."/>
            <person name="Mao C.L."/>
            <person name="Liu Y.L."/>
            <person name="Hao S.J."/>
            <person name="Liu W.Q."/>
            <person name="Lv M.Q."/>
            <person name="Zhang H.B."/>
            <person name="Liu Y."/>
            <person name="Hu-Tang G.R."/>
            <person name="Wang J.P."/>
            <person name="Wang J.H."/>
            <person name="Sun Y.H."/>
            <person name="Ni S.B."/>
            <person name="Chen W.B."/>
            <person name="Zhang X.C."/>
            <person name="Jiao Y.N."/>
            <person name="Eichler E.E."/>
            <person name="Li G.H."/>
            <person name="Liu X."/>
            <person name="Gao L.Z."/>
        </authorList>
    </citation>
    <scope>NUCLEOTIDE SEQUENCE [LARGE SCALE GENOMIC DNA]</scope>
    <source>
        <strain evidence="3">cv. GT1</strain>
        <tissue evidence="2">Leaf</tissue>
    </source>
</reference>
<protein>
    <submittedName>
        <fullName evidence="2">Uncharacterized protein</fullName>
    </submittedName>
</protein>
<dbReference type="EMBL" id="JAAGAX010000014">
    <property type="protein sequence ID" value="KAF2293275.1"/>
    <property type="molecule type" value="Genomic_DNA"/>
</dbReference>
<dbReference type="AlphaFoldDB" id="A0A6A6KYT2"/>
<keyword evidence="1" id="KW-1133">Transmembrane helix</keyword>
<evidence type="ECO:0000313" key="3">
    <source>
        <dbReference type="Proteomes" id="UP000467840"/>
    </source>
</evidence>
<dbReference type="Proteomes" id="UP000467840">
    <property type="component" value="Chromosome 13"/>
</dbReference>
<proteinExistence type="predicted"/>
<sequence length="89" mass="9862">MPLDSCSRGLDFAVYTFPVISLAIIGLVYLNLLSKEPLRRRKARSSTTGFSNPVIVNSFVGVLSCIEILDVEMAENRDILSWEIALVTD</sequence>
<feature type="transmembrane region" description="Helical" evidence="1">
    <location>
        <begin position="12"/>
        <end position="32"/>
    </location>
</feature>
<keyword evidence="3" id="KW-1185">Reference proteome</keyword>